<evidence type="ECO:0000313" key="2">
    <source>
        <dbReference type="Proteomes" id="UP000009340"/>
    </source>
</evidence>
<accession>K8A1R6</accession>
<name>K8A1R6_9ENTR</name>
<dbReference type="AlphaFoldDB" id="K8A1R6"/>
<dbReference type="EMBL" id="CAKW01000085">
    <property type="protein sequence ID" value="CCJ73025.1"/>
    <property type="molecule type" value="Genomic_DNA"/>
</dbReference>
<proteinExistence type="predicted"/>
<comment type="caution">
    <text evidence="1">The sequence shown here is derived from an EMBL/GenBank/DDBJ whole genome shotgun (WGS) entry which is preliminary data.</text>
</comment>
<evidence type="ECO:0000313" key="1">
    <source>
        <dbReference type="EMBL" id="CCJ73025.1"/>
    </source>
</evidence>
<organism evidence="1 2">
    <name type="scientific">Cronobacter condimenti 1330</name>
    <dbReference type="NCBI Taxonomy" id="1073999"/>
    <lineage>
        <taxon>Bacteria</taxon>
        <taxon>Pseudomonadati</taxon>
        <taxon>Pseudomonadota</taxon>
        <taxon>Gammaproteobacteria</taxon>
        <taxon>Enterobacterales</taxon>
        <taxon>Enterobacteriaceae</taxon>
        <taxon>Cronobacter</taxon>
    </lineage>
</organism>
<dbReference type="Proteomes" id="UP000009340">
    <property type="component" value="Unassembled WGS sequence"/>
</dbReference>
<sequence>MAAIKQQAHMAGRRGLLKTEPRSPYLHFVMLSAPWRVWYDE</sequence>
<gene>
    <name evidence="1" type="ORF">BN137_2396</name>
</gene>
<protein>
    <submittedName>
        <fullName evidence="1">Uncharacterized protein</fullName>
    </submittedName>
</protein>
<reference evidence="1" key="1">
    <citation type="submission" date="2012-07" db="EMBL/GenBank/DDBJ databases">
        <authorList>
            <person name="Cummings C."/>
        </authorList>
    </citation>
    <scope>NUCLEOTIDE SEQUENCE</scope>
    <source>
        <strain evidence="1">1330</strain>
    </source>
</reference>